<proteinExistence type="predicted"/>
<evidence type="ECO:0000313" key="2">
    <source>
        <dbReference type="Proteomes" id="UP000285777"/>
    </source>
</evidence>
<gene>
    <name evidence="1" type="ORF">DW150_10070</name>
</gene>
<protein>
    <submittedName>
        <fullName evidence="1">Uncharacterized protein</fullName>
    </submittedName>
</protein>
<dbReference type="AlphaFoldDB" id="A0A415BSB6"/>
<evidence type="ECO:0000313" key="1">
    <source>
        <dbReference type="EMBL" id="RHI91358.1"/>
    </source>
</evidence>
<dbReference type="EMBL" id="QRLF01000014">
    <property type="protein sequence ID" value="RHI91358.1"/>
    <property type="molecule type" value="Genomic_DNA"/>
</dbReference>
<dbReference type="Proteomes" id="UP000285777">
    <property type="component" value="Unassembled WGS sequence"/>
</dbReference>
<reference evidence="1 2" key="1">
    <citation type="submission" date="2018-08" db="EMBL/GenBank/DDBJ databases">
        <title>A genome reference for cultivated species of the human gut microbiota.</title>
        <authorList>
            <person name="Zou Y."/>
            <person name="Xue W."/>
            <person name="Luo G."/>
        </authorList>
    </citation>
    <scope>NUCLEOTIDE SEQUENCE [LARGE SCALE GENOMIC DNA]</scope>
    <source>
        <strain evidence="1 2">AM13-21</strain>
    </source>
</reference>
<name>A0A415BSB6_PHOVU</name>
<organism evidence="1 2">
    <name type="scientific">Phocaeicola vulgatus</name>
    <name type="common">Bacteroides vulgatus</name>
    <dbReference type="NCBI Taxonomy" id="821"/>
    <lineage>
        <taxon>Bacteria</taxon>
        <taxon>Pseudomonadati</taxon>
        <taxon>Bacteroidota</taxon>
        <taxon>Bacteroidia</taxon>
        <taxon>Bacteroidales</taxon>
        <taxon>Bacteroidaceae</taxon>
        <taxon>Phocaeicola</taxon>
    </lineage>
</organism>
<sequence>MNILILLRSINTRRERLLYYTCAALKIGDFLRQGNILNALNYICSFLFSNEFSSAFKNWYKVKKRVLIKVELIYFFK</sequence>
<accession>A0A415BSB6</accession>
<comment type="caution">
    <text evidence="1">The sequence shown here is derived from an EMBL/GenBank/DDBJ whole genome shotgun (WGS) entry which is preliminary data.</text>
</comment>